<accession>A0A8J8NFG7</accession>
<evidence type="ECO:0000256" key="1">
    <source>
        <dbReference type="SAM" id="Phobius"/>
    </source>
</evidence>
<evidence type="ECO:0000313" key="3">
    <source>
        <dbReference type="Proteomes" id="UP000785679"/>
    </source>
</evidence>
<keyword evidence="1" id="KW-0812">Transmembrane</keyword>
<reference evidence="2" key="1">
    <citation type="submission" date="2019-06" db="EMBL/GenBank/DDBJ databases">
        <authorList>
            <person name="Zheng W."/>
        </authorList>
    </citation>
    <scope>NUCLEOTIDE SEQUENCE</scope>
    <source>
        <strain evidence="2">QDHG01</strain>
    </source>
</reference>
<comment type="caution">
    <text evidence="2">The sequence shown here is derived from an EMBL/GenBank/DDBJ whole genome shotgun (WGS) entry which is preliminary data.</text>
</comment>
<keyword evidence="3" id="KW-1185">Reference proteome</keyword>
<keyword evidence="1" id="KW-1133">Transmembrane helix</keyword>
<protein>
    <submittedName>
        <fullName evidence="2">Uncharacterized protein</fullName>
    </submittedName>
</protein>
<dbReference type="AlphaFoldDB" id="A0A8J8NFG7"/>
<feature type="transmembrane region" description="Helical" evidence="1">
    <location>
        <begin position="6"/>
        <end position="26"/>
    </location>
</feature>
<dbReference type="Proteomes" id="UP000785679">
    <property type="component" value="Unassembled WGS sequence"/>
</dbReference>
<keyword evidence="1" id="KW-0472">Membrane</keyword>
<organism evidence="2 3">
    <name type="scientific">Halteria grandinella</name>
    <dbReference type="NCBI Taxonomy" id="5974"/>
    <lineage>
        <taxon>Eukaryota</taxon>
        <taxon>Sar</taxon>
        <taxon>Alveolata</taxon>
        <taxon>Ciliophora</taxon>
        <taxon>Intramacronucleata</taxon>
        <taxon>Spirotrichea</taxon>
        <taxon>Stichotrichia</taxon>
        <taxon>Sporadotrichida</taxon>
        <taxon>Halteriidae</taxon>
        <taxon>Halteria</taxon>
    </lineage>
</organism>
<name>A0A8J8NFG7_HALGN</name>
<proteinExistence type="predicted"/>
<sequence>MWEWIYIRILFNQNLLISLLYFFFLLQAIIKIEYYRSTPLRDFLKWCGMNLRSGSCHTRLQRFLLDQMHITLFVEVNRRSIYIDSQRRERVGFFNKYFISPSWFCFLKFGL</sequence>
<dbReference type="EMBL" id="RRYP01018626">
    <property type="protein sequence ID" value="TNV73545.1"/>
    <property type="molecule type" value="Genomic_DNA"/>
</dbReference>
<evidence type="ECO:0000313" key="2">
    <source>
        <dbReference type="EMBL" id="TNV73545.1"/>
    </source>
</evidence>
<gene>
    <name evidence="2" type="ORF">FGO68_gene16214</name>
</gene>